<feature type="compositionally biased region" description="Basic and acidic residues" evidence="1">
    <location>
        <begin position="312"/>
        <end position="321"/>
    </location>
</feature>
<reference evidence="2" key="1">
    <citation type="submission" date="2021-01" db="UniProtKB">
        <authorList>
            <consortium name="EnsemblMetazoa"/>
        </authorList>
    </citation>
    <scope>IDENTIFICATION</scope>
</reference>
<dbReference type="EnsemblMetazoa" id="XM_022803444">
    <property type="protein sequence ID" value="XP_022659179"/>
    <property type="gene ID" value="LOC111249503"/>
</dbReference>
<evidence type="ECO:0000313" key="3">
    <source>
        <dbReference type="Proteomes" id="UP000594260"/>
    </source>
</evidence>
<dbReference type="AlphaFoldDB" id="A0A7M7JYV0"/>
<feature type="compositionally biased region" description="Basic residues" evidence="1">
    <location>
        <begin position="388"/>
        <end position="397"/>
    </location>
</feature>
<dbReference type="Proteomes" id="UP000594260">
    <property type="component" value="Unplaced"/>
</dbReference>
<name>A0A7M7JYV0_VARDE</name>
<dbReference type="InterPro" id="IPR035892">
    <property type="entry name" value="C2_domain_sf"/>
</dbReference>
<feature type="region of interest" description="Disordered" evidence="1">
    <location>
        <begin position="383"/>
        <end position="609"/>
    </location>
</feature>
<evidence type="ECO:0000256" key="1">
    <source>
        <dbReference type="SAM" id="MobiDB-lite"/>
    </source>
</evidence>
<feature type="compositionally biased region" description="Polar residues" evidence="1">
    <location>
        <begin position="444"/>
        <end position="470"/>
    </location>
</feature>
<keyword evidence="3" id="KW-1185">Reference proteome</keyword>
<feature type="region of interest" description="Disordered" evidence="1">
    <location>
        <begin position="140"/>
        <end position="165"/>
    </location>
</feature>
<feature type="compositionally biased region" description="Low complexity" evidence="1">
    <location>
        <begin position="580"/>
        <end position="595"/>
    </location>
</feature>
<accession>A0A7M7JYV0</accession>
<feature type="compositionally biased region" description="Basic and acidic residues" evidence="1">
    <location>
        <begin position="413"/>
        <end position="443"/>
    </location>
</feature>
<feature type="compositionally biased region" description="Low complexity" evidence="1">
    <location>
        <begin position="510"/>
        <end position="524"/>
    </location>
</feature>
<dbReference type="RefSeq" id="XP_022659178.1">
    <property type="nucleotide sequence ID" value="XM_022803443.1"/>
</dbReference>
<dbReference type="Gene3D" id="2.60.40.150">
    <property type="entry name" value="C2 domain"/>
    <property type="match status" value="1"/>
</dbReference>
<dbReference type="EnsemblMetazoa" id="XM_022803443">
    <property type="protein sequence ID" value="XP_022659178"/>
    <property type="gene ID" value="LOC111249503"/>
</dbReference>
<dbReference type="GeneID" id="111249503"/>
<feature type="compositionally biased region" description="Basic and acidic residues" evidence="1">
    <location>
        <begin position="527"/>
        <end position="536"/>
    </location>
</feature>
<organism evidence="2 3">
    <name type="scientific">Varroa destructor</name>
    <name type="common">Honeybee mite</name>
    <dbReference type="NCBI Taxonomy" id="109461"/>
    <lineage>
        <taxon>Eukaryota</taxon>
        <taxon>Metazoa</taxon>
        <taxon>Ecdysozoa</taxon>
        <taxon>Arthropoda</taxon>
        <taxon>Chelicerata</taxon>
        <taxon>Arachnida</taxon>
        <taxon>Acari</taxon>
        <taxon>Parasitiformes</taxon>
        <taxon>Mesostigmata</taxon>
        <taxon>Gamasina</taxon>
        <taxon>Dermanyssoidea</taxon>
        <taxon>Varroidae</taxon>
        <taxon>Varroa</taxon>
    </lineage>
</organism>
<evidence type="ECO:0000313" key="2">
    <source>
        <dbReference type="EnsemblMetazoa" id="XP_022659178"/>
    </source>
</evidence>
<proteinExistence type="predicted"/>
<sequence>MLEREPSAEQLTQLREENTCLKKTTNYQEDTIRQLKTKLARVIALAKRTASSDVQTVSQLRYHEDSLRQLPNGTLTPQAIGGGGGGGRERKIVSAAGIGGGTSSGPTSFQVGGVALSGAAPFAGGNNPRPQSSLIISRARSATRGRMGAASATARSRSRTANNSGIDGVSLGLLEEAHNEICALKAEVKRREEEVREWETVAQKLNCELSSERKLRSEAEQEVSRTRVGLVKAHKEIQIKETQVEALEAEMEACRLTREKVDTQNAKLLELEQAMAKKESQESLLQELQQRIGELERERDIVEDSNRKLVRQSEELKERMAAQEQRSSTAGEGLATGDSATHDSIVHASTDEDLGGSALLQDMLLQLQDKFENLERHIEKVVEDARRSRSKSSKRHSKESSRESQANGSTGRNLDRERRRERPSGLKAKSDGVRTVRDQKDGFRSNSDPRNTYELNGIYSTDNPRPTMQADNLRHQQRHHYQEPKQRLPSGSALSNGSSVPLPKPRRRLLIQQQQSSVEESTSSLREGPDNMDHQDNSMLGNAGLNHDDSDSGSSRLHPRRAGTAVGYQRAALVKNEATQTSRSSEQQSSFMSPSGPFSALHHHGPSRLKQTTKILSSDDSVSEMTELSLADSSAPHFEIHIDKAHFSVAEGISLLALAKRNVVVTWELADFEVQSTPVGHLCKENEELVFNCTARYILEEERQLAGANLHLQVVTADGEVLGECVIDVNELQQVLREPRKKRAHSANLGRDRVVVGTLELWLRYIPRPD</sequence>
<dbReference type="RefSeq" id="XP_022659179.1">
    <property type="nucleotide sequence ID" value="XM_022803444.1"/>
</dbReference>
<protein>
    <submittedName>
        <fullName evidence="2">Uncharacterized protein</fullName>
    </submittedName>
</protein>
<feature type="region of interest" description="Disordered" evidence="1">
    <location>
        <begin position="312"/>
        <end position="339"/>
    </location>
</feature>